<dbReference type="Proteomes" id="UP000887116">
    <property type="component" value="Unassembled WGS sequence"/>
</dbReference>
<evidence type="ECO:0000256" key="1">
    <source>
        <dbReference type="SAM" id="MobiDB-lite"/>
    </source>
</evidence>
<name>A0A8X6J3L5_TRICU</name>
<protein>
    <submittedName>
        <fullName evidence="2">Uncharacterized protein</fullName>
    </submittedName>
</protein>
<dbReference type="AlphaFoldDB" id="A0A8X6J3L5"/>
<dbReference type="OrthoDB" id="10314796at2759"/>
<feature type="region of interest" description="Disordered" evidence="1">
    <location>
        <begin position="116"/>
        <end position="140"/>
    </location>
</feature>
<feature type="compositionally biased region" description="Basic and acidic residues" evidence="1">
    <location>
        <begin position="131"/>
        <end position="140"/>
    </location>
</feature>
<reference evidence="2" key="1">
    <citation type="submission" date="2020-07" db="EMBL/GenBank/DDBJ databases">
        <title>Multicomponent nature underlies the extraordinary mechanical properties of spider dragline silk.</title>
        <authorList>
            <person name="Kono N."/>
            <person name="Nakamura H."/>
            <person name="Mori M."/>
            <person name="Yoshida Y."/>
            <person name="Ohtoshi R."/>
            <person name="Malay A.D."/>
            <person name="Moran D.A.P."/>
            <person name="Tomita M."/>
            <person name="Numata K."/>
            <person name="Arakawa K."/>
        </authorList>
    </citation>
    <scope>NUCLEOTIDE SEQUENCE</scope>
</reference>
<accession>A0A8X6J3L5</accession>
<keyword evidence="3" id="KW-1185">Reference proteome</keyword>
<organism evidence="2 3">
    <name type="scientific">Trichonephila clavata</name>
    <name type="common">Joro spider</name>
    <name type="synonym">Nephila clavata</name>
    <dbReference type="NCBI Taxonomy" id="2740835"/>
    <lineage>
        <taxon>Eukaryota</taxon>
        <taxon>Metazoa</taxon>
        <taxon>Ecdysozoa</taxon>
        <taxon>Arthropoda</taxon>
        <taxon>Chelicerata</taxon>
        <taxon>Arachnida</taxon>
        <taxon>Araneae</taxon>
        <taxon>Araneomorphae</taxon>
        <taxon>Entelegynae</taxon>
        <taxon>Araneoidea</taxon>
        <taxon>Nephilidae</taxon>
        <taxon>Trichonephila</taxon>
    </lineage>
</organism>
<evidence type="ECO:0000313" key="2">
    <source>
        <dbReference type="EMBL" id="GFR18600.1"/>
    </source>
</evidence>
<comment type="caution">
    <text evidence="2">The sequence shown here is derived from an EMBL/GenBank/DDBJ whole genome shotgun (WGS) entry which is preliminary data.</text>
</comment>
<sequence>MSSNSCHGLINFVNKGDYHKLLGWTFSFYDFRPSINALPEPGNGQLTLAKIPPRKLTFPAKKKRKKTTLGYDDTSKDPYASDFIPSIVFVCATRPRQMIRFEKLHHSPHDLLTIADATKEKPKKDHSKKRTISEIERAET</sequence>
<gene>
    <name evidence="2" type="ORF">TNCT_588531</name>
</gene>
<proteinExistence type="predicted"/>
<dbReference type="EMBL" id="BMAO01007799">
    <property type="protein sequence ID" value="GFR18600.1"/>
    <property type="molecule type" value="Genomic_DNA"/>
</dbReference>
<evidence type="ECO:0000313" key="3">
    <source>
        <dbReference type="Proteomes" id="UP000887116"/>
    </source>
</evidence>